<dbReference type="SUPFAM" id="SSF46689">
    <property type="entry name" value="Homeodomain-like"/>
    <property type="match status" value="1"/>
</dbReference>
<dbReference type="Proteomes" id="UP000576082">
    <property type="component" value="Unassembled WGS sequence"/>
</dbReference>
<dbReference type="EMBL" id="JABANE010000035">
    <property type="protein sequence ID" value="NME69134.1"/>
    <property type="molecule type" value="Genomic_DNA"/>
</dbReference>
<evidence type="ECO:0000256" key="2">
    <source>
        <dbReference type="ARBA" id="ARBA00023125"/>
    </source>
</evidence>
<keyword evidence="2" id="KW-0238">DNA-binding</keyword>
<protein>
    <submittedName>
        <fullName evidence="5">Helix-turn-helix transcriptional regulator</fullName>
    </submittedName>
</protein>
<dbReference type="InterPro" id="IPR018062">
    <property type="entry name" value="HTH_AraC-typ_CS"/>
</dbReference>
<dbReference type="GO" id="GO:0003700">
    <property type="term" value="F:DNA-binding transcription factor activity"/>
    <property type="evidence" value="ECO:0007669"/>
    <property type="project" value="InterPro"/>
</dbReference>
<name>A0A7X9X9Y3_9BACT</name>
<evidence type="ECO:0000256" key="1">
    <source>
        <dbReference type="ARBA" id="ARBA00023015"/>
    </source>
</evidence>
<gene>
    <name evidence="5" type="ORF">HHU12_14255</name>
</gene>
<keyword evidence="3" id="KW-0804">Transcription</keyword>
<accession>A0A7X9X9Y3</accession>
<evidence type="ECO:0000256" key="3">
    <source>
        <dbReference type="ARBA" id="ARBA00023163"/>
    </source>
</evidence>
<dbReference type="SMART" id="SM00342">
    <property type="entry name" value="HTH_ARAC"/>
    <property type="match status" value="1"/>
</dbReference>
<dbReference type="InterPro" id="IPR053142">
    <property type="entry name" value="PchR_regulatory_protein"/>
</dbReference>
<dbReference type="PROSITE" id="PS00041">
    <property type="entry name" value="HTH_ARAC_FAMILY_1"/>
    <property type="match status" value="1"/>
</dbReference>
<dbReference type="Gene3D" id="1.10.10.60">
    <property type="entry name" value="Homeodomain-like"/>
    <property type="match status" value="1"/>
</dbReference>
<keyword evidence="1" id="KW-0805">Transcription regulation</keyword>
<evidence type="ECO:0000313" key="5">
    <source>
        <dbReference type="EMBL" id="NME69134.1"/>
    </source>
</evidence>
<dbReference type="RefSeq" id="WP_169657418.1">
    <property type="nucleotide sequence ID" value="NZ_JABANE010000035.1"/>
</dbReference>
<dbReference type="Pfam" id="PF12833">
    <property type="entry name" value="HTH_18"/>
    <property type="match status" value="1"/>
</dbReference>
<organism evidence="5 6">
    <name type="scientific">Flammeovirga aprica JL-4</name>
    <dbReference type="NCBI Taxonomy" id="694437"/>
    <lineage>
        <taxon>Bacteria</taxon>
        <taxon>Pseudomonadati</taxon>
        <taxon>Bacteroidota</taxon>
        <taxon>Cytophagia</taxon>
        <taxon>Cytophagales</taxon>
        <taxon>Flammeovirgaceae</taxon>
        <taxon>Flammeovirga</taxon>
    </lineage>
</organism>
<feature type="domain" description="HTH araC/xylS-type" evidence="4">
    <location>
        <begin position="254"/>
        <end position="319"/>
    </location>
</feature>
<reference evidence="5 6" key="1">
    <citation type="submission" date="2020-04" db="EMBL/GenBank/DDBJ databases">
        <title>Flammeovirga sp. SR4, a novel species isolated from seawater.</title>
        <authorList>
            <person name="Wang X."/>
        </authorList>
    </citation>
    <scope>NUCLEOTIDE SEQUENCE [LARGE SCALE GENOMIC DNA]</scope>
    <source>
        <strain evidence="5 6">ATCC 23126</strain>
    </source>
</reference>
<dbReference type="GO" id="GO:0043565">
    <property type="term" value="F:sequence-specific DNA binding"/>
    <property type="evidence" value="ECO:0007669"/>
    <property type="project" value="InterPro"/>
</dbReference>
<keyword evidence="6" id="KW-1185">Reference proteome</keyword>
<dbReference type="InterPro" id="IPR020449">
    <property type="entry name" value="Tscrpt_reg_AraC-type_HTH"/>
</dbReference>
<dbReference type="PANTHER" id="PTHR47893:SF1">
    <property type="entry name" value="REGULATORY PROTEIN PCHR"/>
    <property type="match status" value="1"/>
</dbReference>
<evidence type="ECO:0000259" key="4">
    <source>
        <dbReference type="PROSITE" id="PS01124"/>
    </source>
</evidence>
<comment type="caution">
    <text evidence="5">The sequence shown here is derived from an EMBL/GenBank/DDBJ whole genome shotgun (WGS) entry which is preliminary data.</text>
</comment>
<dbReference type="AlphaFoldDB" id="A0A7X9X9Y3"/>
<dbReference type="InterPro" id="IPR009057">
    <property type="entry name" value="Homeodomain-like_sf"/>
</dbReference>
<dbReference type="PRINTS" id="PR00032">
    <property type="entry name" value="HTHARAC"/>
</dbReference>
<dbReference type="PANTHER" id="PTHR47893">
    <property type="entry name" value="REGULATORY PROTEIN PCHR"/>
    <property type="match status" value="1"/>
</dbReference>
<proteinExistence type="predicted"/>
<evidence type="ECO:0000313" key="6">
    <source>
        <dbReference type="Proteomes" id="UP000576082"/>
    </source>
</evidence>
<sequence>MYTNTIHDYNQHKQWLKDFFEGEFIHPNLLKVDNDKGEGFIFFYKIHPSIYFIYYNIDAKRDFTIDLDYGNASYFKYFASFFNRNISVKNKEQNTLQSLQSNGFYTCTRKISVVNQVLKGERLQNINIYFSETSITEIDDKDIGEYYINRTHFFNYFDENREMILFKKSLQEINHFSEKLKAKILPVKMQELYYLFLRALKRVTIPSCEVSFDENKLGELFQLRNKLIGNWEIKPDFEGLVQKLKGNAEETEALFESVFGYPVATYYSNYKMELIRIAILSKQQSISEIATAFGYTQVQHFSTTFKRKFGASPSEYLQQNG</sequence>
<dbReference type="PROSITE" id="PS01124">
    <property type="entry name" value="HTH_ARAC_FAMILY_2"/>
    <property type="match status" value="1"/>
</dbReference>
<dbReference type="InterPro" id="IPR018060">
    <property type="entry name" value="HTH_AraC"/>
</dbReference>